<name>A0A101LUU0_PICGL</name>
<accession>A0A101LUU0</accession>
<organism evidence="1">
    <name type="scientific">Picea glauca</name>
    <name type="common">White spruce</name>
    <name type="synonym">Pinus glauca</name>
    <dbReference type="NCBI Taxonomy" id="3330"/>
    <lineage>
        <taxon>Eukaryota</taxon>
        <taxon>Viridiplantae</taxon>
        <taxon>Streptophyta</taxon>
        <taxon>Embryophyta</taxon>
        <taxon>Tracheophyta</taxon>
        <taxon>Spermatophyta</taxon>
        <taxon>Pinopsida</taxon>
        <taxon>Pinidae</taxon>
        <taxon>Conifers I</taxon>
        <taxon>Pinales</taxon>
        <taxon>Pinaceae</taxon>
        <taxon>Picea</taxon>
    </lineage>
</organism>
<sequence>MFCLLIECGQGSYRISAIQSPSNSWKHLNLRSWAAEAAERNMLLSLHIARRGSVQLDIKDSPHRSDLEHHLCHFFISNKSIDRGR</sequence>
<gene>
    <name evidence="1" type="ORF">ABT39_MTgene2325</name>
</gene>
<reference evidence="1" key="1">
    <citation type="journal article" date="2015" name="Genome Biol. Evol.">
        <title>Organellar Genomes of White Spruce (Picea glauca): Assembly and Annotation.</title>
        <authorList>
            <person name="Jackman S.D."/>
            <person name="Warren R.L."/>
            <person name="Gibb E.A."/>
            <person name="Vandervalk B.P."/>
            <person name="Mohamadi H."/>
            <person name="Chu J."/>
            <person name="Raymond A."/>
            <person name="Pleasance S."/>
            <person name="Coope R."/>
            <person name="Wildung M.R."/>
            <person name="Ritland C.E."/>
            <person name="Bousquet J."/>
            <person name="Jones S.J."/>
            <person name="Bohlmann J."/>
            <person name="Birol I."/>
        </authorList>
    </citation>
    <scope>NUCLEOTIDE SEQUENCE [LARGE SCALE GENOMIC DNA]</scope>
    <source>
        <tissue evidence="1">Flushing bud</tissue>
    </source>
</reference>
<dbReference type="AlphaFoldDB" id="A0A101LUU0"/>
<protein>
    <submittedName>
        <fullName evidence="1">Uncharacterized protein</fullName>
    </submittedName>
</protein>
<proteinExistence type="predicted"/>
<evidence type="ECO:0000313" key="1">
    <source>
        <dbReference type="EMBL" id="KUM45759.1"/>
    </source>
</evidence>
<comment type="caution">
    <text evidence="1">The sequence shown here is derived from an EMBL/GenBank/DDBJ whole genome shotgun (WGS) entry which is preliminary data.</text>
</comment>
<dbReference type="EMBL" id="LKAM01000016">
    <property type="protein sequence ID" value="KUM45759.1"/>
    <property type="molecule type" value="Genomic_DNA"/>
</dbReference>
<geneLocation type="mitochondrion" evidence="1"/>
<keyword evidence="1" id="KW-0496">Mitochondrion</keyword>